<keyword evidence="1" id="KW-0472">Membrane</keyword>
<reference evidence="2 3" key="1">
    <citation type="journal article" date="2014" name="Int. J. Syst. Evol. Microbiol.">
        <title>Complete genome sequence of Corynebacterium casei LMG S-19264T (=DSM 44701T), isolated from a smear-ripened cheese.</title>
        <authorList>
            <consortium name="US DOE Joint Genome Institute (JGI-PGF)"/>
            <person name="Walter F."/>
            <person name="Albersmeier A."/>
            <person name="Kalinowski J."/>
            <person name="Ruckert C."/>
        </authorList>
    </citation>
    <scope>NUCLEOTIDE SEQUENCE [LARGE SCALE GENOMIC DNA]</scope>
    <source>
        <strain evidence="2 3">NBRC 112289</strain>
    </source>
</reference>
<organism evidence="2 3">
    <name type="scientific">Arenivirga flava</name>
    <dbReference type="NCBI Taxonomy" id="1930060"/>
    <lineage>
        <taxon>Bacteria</taxon>
        <taxon>Bacillati</taxon>
        <taxon>Actinomycetota</taxon>
        <taxon>Actinomycetes</taxon>
        <taxon>Micrococcales</taxon>
        <taxon>Microbacteriaceae</taxon>
        <taxon>Arenivirga</taxon>
    </lineage>
</organism>
<feature type="transmembrane region" description="Helical" evidence="1">
    <location>
        <begin position="22"/>
        <end position="40"/>
    </location>
</feature>
<sequence length="56" mass="5972">MYTGQSGPVAGGLAVTGLALPFGWYFVAAIALIVVGYLLVRHAVRARDRRRSIGRA</sequence>
<evidence type="ECO:0000313" key="3">
    <source>
        <dbReference type="Proteomes" id="UP001157160"/>
    </source>
</evidence>
<name>A0AA37UEF8_9MICO</name>
<evidence type="ECO:0000256" key="1">
    <source>
        <dbReference type="SAM" id="Phobius"/>
    </source>
</evidence>
<dbReference type="Proteomes" id="UP001157160">
    <property type="component" value="Unassembled WGS sequence"/>
</dbReference>
<accession>A0AA37UEF8</accession>
<evidence type="ECO:0000313" key="2">
    <source>
        <dbReference type="EMBL" id="GMA28818.1"/>
    </source>
</evidence>
<keyword evidence="1" id="KW-1133">Transmembrane helix</keyword>
<dbReference type="AlphaFoldDB" id="A0AA37UEF8"/>
<keyword evidence="1" id="KW-0812">Transmembrane</keyword>
<comment type="caution">
    <text evidence="2">The sequence shown here is derived from an EMBL/GenBank/DDBJ whole genome shotgun (WGS) entry which is preliminary data.</text>
</comment>
<dbReference type="EMBL" id="BSUL01000001">
    <property type="protein sequence ID" value="GMA28818.1"/>
    <property type="molecule type" value="Genomic_DNA"/>
</dbReference>
<protein>
    <submittedName>
        <fullName evidence="2">Uncharacterized protein</fullName>
    </submittedName>
</protein>
<proteinExistence type="predicted"/>
<gene>
    <name evidence="2" type="ORF">GCM10025874_20710</name>
</gene>
<keyword evidence="3" id="KW-1185">Reference proteome</keyword>
<dbReference type="RefSeq" id="WP_284232355.1">
    <property type="nucleotide sequence ID" value="NZ_BSUL01000001.1"/>
</dbReference>